<feature type="compositionally biased region" description="Low complexity" evidence="1">
    <location>
        <begin position="280"/>
        <end position="292"/>
    </location>
</feature>
<feature type="compositionally biased region" description="Acidic residues" evidence="1">
    <location>
        <begin position="10"/>
        <end position="19"/>
    </location>
</feature>
<evidence type="ECO:0000256" key="1">
    <source>
        <dbReference type="SAM" id="MobiDB-lite"/>
    </source>
</evidence>
<feature type="region of interest" description="Disordered" evidence="1">
    <location>
        <begin position="1"/>
        <end position="242"/>
    </location>
</feature>
<dbReference type="EMBL" id="JACVVK020000063">
    <property type="protein sequence ID" value="KAK7496827.1"/>
    <property type="molecule type" value="Genomic_DNA"/>
</dbReference>
<feature type="region of interest" description="Disordered" evidence="1">
    <location>
        <begin position="267"/>
        <end position="376"/>
    </location>
</feature>
<feature type="region of interest" description="Disordered" evidence="1">
    <location>
        <begin position="474"/>
        <end position="502"/>
    </location>
</feature>
<proteinExistence type="predicted"/>
<feature type="compositionally biased region" description="Polar residues" evidence="1">
    <location>
        <begin position="326"/>
        <end position="341"/>
    </location>
</feature>
<dbReference type="PANTHER" id="PTHR13621:SF2">
    <property type="entry name" value="PROLINE-RICH PROTEIN PRCC"/>
    <property type="match status" value="1"/>
</dbReference>
<keyword evidence="3" id="KW-1185">Reference proteome</keyword>
<name>A0ABD0LCY2_9CAEN</name>
<dbReference type="Proteomes" id="UP001519460">
    <property type="component" value="Unassembled WGS sequence"/>
</dbReference>
<feature type="compositionally biased region" description="Basic and acidic residues" evidence="1">
    <location>
        <begin position="20"/>
        <end position="32"/>
    </location>
</feature>
<comment type="caution">
    <text evidence="2">The sequence shown here is derived from an EMBL/GenBank/DDBJ whole genome shotgun (WGS) entry which is preliminary data.</text>
</comment>
<evidence type="ECO:0008006" key="4">
    <source>
        <dbReference type="Google" id="ProtNLM"/>
    </source>
</evidence>
<feature type="compositionally biased region" description="Low complexity" evidence="1">
    <location>
        <begin position="200"/>
        <end position="212"/>
    </location>
</feature>
<gene>
    <name evidence="2" type="ORF">BaRGS_00011807</name>
</gene>
<sequence length="537" mass="56929">MSLVAYGASDESDNSDAEEREVPNDLEKKSNKTADNADVAQISDDDDYAPADRDQLASGGSFSSRVAALSAPSTLSDLPAPKPAEPSLGSEQGEDELEDEVKPKPSQVADAPKPPASRKAKQTARIVLPALQQDSDEEEDSSKKSKPASANKGKSGGLFSLLPPPMHGTKKQTNRPLIPYTLTKRPAPSTAKPAGINKPSSTSVTSSQDTDSLPSQKHKSAFNALTGYESDSDEDENVSTGGLNFFALGSEAEAVSSSSRLAVVKNTAPSIGDGDDQVTAGDSSGDSGAKSGPGNTGAVQSGLRPEASPSISSSTPAAETSTETSLPASTTGDDSGENVTEGSGDGDDVKMEGVPQVNQDAPLDFRGSQPRKGWSAAPLMAPMMPEMYAVHSSRNLAAGASHWQAQQHFAQDTFSGCQEETSASASGSGDIQQYMADEQFLRLAPGSGKRKRSQEGIEIIDANVDDYVDPSELMKGMTEESSYQPHRKKDNMPSSQQRRKKQITYLAFQAKERELELKNQWSQNRMTKSHARSKYGF</sequence>
<accession>A0ABD0LCY2</accession>
<evidence type="ECO:0000313" key="3">
    <source>
        <dbReference type="Proteomes" id="UP001519460"/>
    </source>
</evidence>
<dbReference type="AlphaFoldDB" id="A0ABD0LCY2"/>
<dbReference type="PANTHER" id="PTHR13621">
    <property type="entry name" value="PROLINE-RICH PROTEIN PRCC"/>
    <property type="match status" value="1"/>
</dbReference>
<feature type="compositionally biased region" description="Low complexity" evidence="1">
    <location>
        <begin position="305"/>
        <end position="325"/>
    </location>
</feature>
<dbReference type="InterPro" id="IPR018800">
    <property type="entry name" value="PRCC"/>
</dbReference>
<dbReference type="Pfam" id="PF10253">
    <property type="entry name" value="PRCC"/>
    <property type="match status" value="1"/>
</dbReference>
<protein>
    <recommendedName>
        <fullName evidence="4">Proline-rich protein PRCC</fullName>
    </recommendedName>
</protein>
<evidence type="ECO:0000313" key="2">
    <source>
        <dbReference type="EMBL" id="KAK7496827.1"/>
    </source>
</evidence>
<reference evidence="2 3" key="1">
    <citation type="journal article" date="2023" name="Sci. Data">
        <title>Genome assembly of the Korean intertidal mud-creeper Batillaria attramentaria.</title>
        <authorList>
            <person name="Patra A.K."/>
            <person name="Ho P.T."/>
            <person name="Jun S."/>
            <person name="Lee S.J."/>
            <person name="Kim Y."/>
            <person name="Won Y.J."/>
        </authorList>
    </citation>
    <scope>NUCLEOTIDE SEQUENCE [LARGE SCALE GENOMIC DNA]</scope>
    <source>
        <strain evidence="2">Wonlab-2016</strain>
    </source>
</reference>
<organism evidence="2 3">
    <name type="scientific">Batillaria attramentaria</name>
    <dbReference type="NCBI Taxonomy" id="370345"/>
    <lineage>
        <taxon>Eukaryota</taxon>
        <taxon>Metazoa</taxon>
        <taxon>Spiralia</taxon>
        <taxon>Lophotrochozoa</taxon>
        <taxon>Mollusca</taxon>
        <taxon>Gastropoda</taxon>
        <taxon>Caenogastropoda</taxon>
        <taxon>Sorbeoconcha</taxon>
        <taxon>Cerithioidea</taxon>
        <taxon>Batillariidae</taxon>
        <taxon>Batillaria</taxon>
    </lineage>
</organism>